<dbReference type="GO" id="GO:0005737">
    <property type="term" value="C:cytoplasm"/>
    <property type="evidence" value="ECO:0007669"/>
    <property type="project" value="TreeGrafter"/>
</dbReference>
<dbReference type="PROSITE" id="PS50088">
    <property type="entry name" value="ANK_REPEAT"/>
    <property type="match status" value="2"/>
</dbReference>
<dbReference type="SMART" id="SM00248">
    <property type="entry name" value="ANK"/>
    <property type="match status" value="9"/>
</dbReference>
<sequence>MLIEAHADITQPCTAEESTPLHQAVEFPQIVKILVDHGASINQEAADGQTPLSRAVVGNHKETVKLMLANPKNTADFSTEKVQNALTYAVDNDHVEIVAELLEAGADVNLVDDNGTPRIFSAMWLESPAMRRVILEHNPDLTKTDSKGNSILHHVNKFAPVESTRLAVNAGASLTAVNKFQSPSLSLAIQALCKEEVLQYLLSKDAILASLAKPLSGDALNPIHTACRSSLLPMVQMLLEKGADINMTSEGVVLGTPLISATLRFYQEDLDKAETVICYLLDKGADPELRAGLFSYPIISACLAGSSKIVKHILDRNVPLNIKDEFNRTPAHLACYNSCKILDLLQCYEQVKATNCGTKQKLR</sequence>
<evidence type="ECO:0000256" key="2">
    <source>
        <dbReference type="ARBA" id="ARBA00023043"/>
    </source>
</evidence>
<dbReference type="EMBL" id="JAHMHQ010000011">
    <property type="protein sequence ID" value="KAK1636107.1"/>
    <property type="molecule type" value="Genomic_DNA"/>
</dbReference>
<evidence type="ECO:0000256" key="1">
    <source>
        <dbReference type="ARBA" id="ARBA00022737"/>
    </source>
</evidence>
<dbReference type="PRINTS" id="PR01415">
    <property type="entry name" value="ANKYRIN"/>
</dbReference>
<keyword evidence="5" id="KW-1185">Reference proteome</keyword>
<dbReference type="PANTHER" id="PTHR24198">
    <property type="entry name" value="ANKYRIN REPEAT AND PROTEIN KINASE DOMAIN-CONTAINING PROTEIN"/>
    <property type="match status" value="1"/>
</dbReference>
<dbReference type="PANTHER" id="PTHR24198:SF165">
    <property type="entry name" value="ANKYRIN REPEAT-CONTAINING PROTEIN-RELATED"/>
    <property type="match status" value="1"/>
</dbReference>
<name>A0AAI9ZT00_9PEZI</name>
<dbReference type="GeneID" id="85470775"/>
<dbReference type="SUPFAM" id="SSF48403">
    <property type="entry name" value="Ankyrin repeat"/>
    <property type="match status" value="1"/>
</dbReference>
<dbReference type="Proteomes" id="UP001243989">
    <property type="component" value="Unassembled WGS sequence"/>
</dbReference>
<evidence type="ECO:0000313" key="4">
    <source>
        <dbReference type="EMBL" id="KAK1636107.1"/>
    </source>
</evidence>
<dbReference type="PROSITE" id="PS50297">
    <property type="entry name" value="ANK_REP_REGION"/>
    <property type="match status" value="2"/>
</dbReference>
<evidence type="ECO:0000313" key="5">
    <source>
        <dbReference type="Proteomes" id="UP001243989"/>
    </source>
</evidence>
<comment type="caution">
    <text evidence="4">The sequence shown here is derived from an EMBL/GenBank/DDBJ whole genome shotgun (WGS) entry which is preliminary data.</text>
</comment>
<feature type="repeat" description="ANK" evidence="3">
    <location>
        <begin position="218"/>
        <end position="250"/>
    </location>
</feature>
<proteinExistence type="predicted"/>
<protein>
    <submittedName>
        <fullName evidence="4">Ankyrin repeat-containing domain protein</fullName>
    </submittedName>
</protein>
<keyword evidence="2 3" id="KW-0040">ANK repeat</keyword>
<accession>A0AAI9ZT00</accession>
<dbReference type="AlphaFoldDB" id="A0AAI9ZT00"/>
<evidence type="ECO:0000256" key="3">
    <source>
        <dbReference type="PROSITE-ProRule" id="PRU00023"/>
    </source>
</evidence>
<keyword evidence="1" id="KW-0677">Repeat</keyword>
<dbReference type="Gene3D" id="1.25.40.20">
    <property type="entry name" value="Ankyrin repeat-containing domain"/>
    <property type="match status" value="3"/>
</dbReference>
<dbReference type="InterPro" id="IPR002110">
    <property type="entry name" value="Ankyrin_rpt"/>
</dbReference>
<reference evidence="4" key="1">
    <citation type="submission" date="2021-06" db="EMBL/GenBank/DDBJ databases">
        <title>Comparative genomics, transcriptomics and evolutionary studies reveal genomic signatures of adaptation to plant cell wall in hemibiotrophic fungi.</title>
        <authorList>
            <consortium name="DOE Joint Genome Institute"/>
            <person name="Baroncelli R."/>
            <person name="Diaz J.F."/>
            <person name="Benocci T."/>
            <person name="Peng M."/>
            <person name="Battaglia E."/>
            <person name="Haridas S."/>
            <person name="Andreopoulos W."/>
            <person name="Labutti K."/>
            <person name="Pangilinan J."/>
            <person name="Floch G.L."/>
            <person name="Makela M.R."/>
            <person name="Henrissat B."/>
            <person name="Grigoriev I.V."/>
            <person name="Crouch J.A."/>
            <person name="De Vries R.P."/>
            <person name="Sukno S.A."/>
            <person name="Thon M.R."/>
        </authorList>
    </citation>
    <scope>NUCLEOTIDE SEQUENCE</scope>
    <source>
        <strain evidence="4">CBS 102054</strain>
    </source>
</reference>
<gene>
    <name evidence="4" type="ORF">BDP81DRAFT_33636</name>
</gene>
<dbReference type="Pfam" id="PF12796">
    <property type="entry name" value="Ank_2"/>
    <property type="match status" value="2"/>
</dbReference>
<dbReference type="Pfam" id="PF00023">
    <property type="entry name" value="Ank"/>
    <property type="match status" value="1"/>
</dbReference>
<feature type="repeat" description="ANK" evidence="3">
    <location>
        <begin position="81"/>
        <end position="113"/>
    </location>
</feature>
<dbReference type="Pfam" id="PF13606">
    <property type="entry name" value="Ank_3"/>
    <property type="match status" value="1"/>
</dbReference>
<dbReference type="InterPro" id="IPR036770">
    <property type="entry name" value="Ankyrin_rpt-contain_sf"/>
</dbReference>
<dbReference type="RefSeq" id="XP_060444714.1">
    <property type="nucleotide sequence ID" value="XM_060585913.1"/>
</dbReference>
<organism evidence="4 5">
    <name type="scientific">Colletotrichum phormii</name>
    <dbReference type="NCBI Taxonomy" id="359342"/>
    <lineage>
        <taxon>Eukaryota</taxon>
        <taxon>Fungi</taxon>
        <taxon>Dikarya</taxon>
        <taxon>Ascomycota</taxon>
        <taxon>Pezizomycotina</taxon>
        <taxon>Sordariomycetes</taxon>
        <taxon>Hypocreomycetidae</taxon>
        <taxon>Glomerellales</taxon>
        <taxon>Glomerellaceae</taxon>
        <taxon>Colletotrichum</taxon>
        <taxon>Colletotrichum acutatum species complex</taxon>
    </lineage>
</organism>